<dbReference type="Pfam" id="PF14525">
    <property type="entry name" value="AraC_binding_2"/>
    <property type="match status" value="1"/>
</dbReference>
<dbReference type="PANTHER" id="PTHR46796:SF6">
    <property type="entry name" value="ARAC SUBFAMILY"/>
    <property type="match status" value="1"/>
</dbReference>
<name>A0A5B8RTZ0_9BURK</name>
<dbReference type="InterPro" id="IPR009057">
    <property type="entry name" value="Homeodomain-like_sf"/>
</dbReference>
<keyword evidence="3" id="KW-0804">Transcription</keyword>
<keyword evidence="6" id="KW-1185">Reference proteome</keyword>
<dbReference type="InterPro" id="IPR018062">
    <property type="entry name" value="HTH_AraC-typ_CS"/>
</dbReference>
<sequence>MVRHTPIPDTPRRTCTLEHLSTDEIEPRLRFEAWRTRAHRLVDLQPPRSGSTLNAELTTLRDGQCDFGAARSSDYATLADPRHHPACAGMTVMTFIVAGTVRVCDARDHRQRIAPGSLALYDVTRPARYDWNGPSRELYLALPRADAMAAMGGGRRPLIVPLDQGALAPALRSQLAVLARLALTSSPEECAGLLVGARALALLALHQAASQEACDDSADDALDSLAAGRRAAALHFMAQQAHRPGLDADDIARGTGCSRTRLYAAFAEHDETVMSALRELRLQRARAALDEGQRVHLGALAWRCGFADPSQFSRVFKARFGLTPTAWARRAQAARRASVPR</sequence>
<evidence type="ECO:0000313" key="6">
    <source>
        <dbReference type="Proteomes" id="UP000321199"/>
    </source>
</evidence>
<accession>A0A5B8RTZ0</accession>
<dbReference type="PROSITE" id="PS00041">
    <property type="entry name" value="HTH_ARAC_FAMILY_1"/>
    <property type="match status" value="1"/>
</dbReference>
<evidence type="ECO:0000259" key="4">
    <source>
        <dbReference type="PROSITE" id="PS01124"/>
    </source>
</evidence>
<dbReference type="SUPFAM" id="SSF46689">
    <property type="entry name" value="Homeodomain-like"/>
    <property type="match status" value="1"/>
</dbReference>
<dbReference type="KEGG" id="cof:FOZ74_08730"/>
<keyword evidence="2" id="KW-0238">DNA-binding</keyword>
<gene>
    <name evidence="5" type="ORF">FOZ74_08730</name>
</gene>
<dbReference type="InterPro" id="IPR018060">
    <property type="entry name" value="HTH_AraC"/>
</dbReference>
<dbReference type="EMBL" id="CP042344">
    <property type="protein sequence ID" value="QEA13109.1"/>
    <property type="molecule type" value="Genomic_DNA"/>
</dbReference>
<dbReference type="GO" id="GO:0043565">
    <property type="term" value="F:sequence-specific DNA binding"/>
    <property type="evidence" value="ECO:0007669"/>
    <property type="project" value="InterPro"/>
</dbReference>
<protein>
    <submittedName>
        <fullName evidence="5">Helix-turn-helix domain-containing protein</fullName>
    </submittedName>
</protein>
<evidence type="ECO:0000313" key="5">
    <source>
        <dbReference type="EMBL" id="QEA13109.1"/>
    </source>
</evidence>
<dbReference type="InterPro" id="IPR035418">
    <property type="entry name" value="AraC-bd_2"/>
</dbReference>
<dbReference type="RefSeq" id="WP_146912702.1">
    <property type="nucleotide sequence ID" value="NZ_CP042344.1"/>
</dbReference>
<dbReference type="GO" id="GO:0003700">
    <property type="term" value="F:DNA-binding transcription factor activity"/>
    <property type="evidence" value="ECO:0007669"/>
    <property type="project" value="InterPro"/>
</dbReference>
<dbReference type="InterPro" id="IPR050204">
    <property type="entry name" value="AraC_XylS_family_regulators"/>
</dbReference>
<feature type="domain" description="HTH araC/xylS-type" evidence="4">
    <location>
        <begin position="231"/>
        <end position="330"/>
    </location>
</feature>
<evidence type="ECO:0000256" key="1">
    <source>
        <dbReference type="ARBA" id="ARBA00023015"/>
    </source>
</evidence>
<dbReference type="PROSITE" id="PS01124">
    <property type="entry name" value="HTH_ARAC_FAMILY_2"/>
    <property type="match status" value="1"/>
</dbReference>
<proteinExistence type="predicted"/>
<dbReference type="Gene3D" id="1.10.10.60">
    <property type="entry name" value="Homeodomain-like"/>
    <property type="match status" value="1"/>
</dbReference>
<keyword evidence="1" id="KW-0805">Transcription regulation</keyword>
<dbReference type="Proteomes" id="UP000321199">
    <property type="component" value="Chromosome"/>
</dbReference>
<organism evidence="5 6">
    <name type="scientific">Comamonas flocculans</name>
    <dbReference type="NCBI Taxonomy" id="2597701"/>
    <lineage>
        <taxon>Bacteria</taxon>
        <taxon>Pseudomonadati</taxon>
        <taxon>Pseudomonadota</taxon>
        <taxon>Betaproteobacteria</taxon>
        <taxon>Burkholderiales</taxon>
        <taxon>Comamonadaceae</taxon>
        <taxon>Comamonas</taxon>
    </lineage>
</organism>
<dbReference type="PANTHER" id="PTHR46796">
    <property type="entry name" value="HTH-TYPE TRANSCRIPTIONAL ACTIVATOR RHAS-RELATED"/>
    <property type="match status" value="1"/>
</dbReference>
<evidence type="ECO:0000256" key="2">
    <source>
        <dbReference type="ARBA" id="ARBA00023125"/>
    </source>
</evidence>
<dbReference type="OrthoDB" id="8776159at2"/>
<dbReference type="SMART" id="SM00342">
    <property type="entry name" value="HTH_ARAC"/>
    <property type="match status" value="1"/>
</dbReference>
<dbReference type="AlphaFoldDB" id="A0A5B8RTZ0"/>
<dbReference type="Pfam" id="PF12833">
    <property type="entry name" value="HTH_18"/>
    <property type="match status" value="1"/>
</dbReference>
<evidence type="ECO:0000256" key="3">
    <source>
        <dbReference type="ARBA" id="ARBA00023163"/>
    </source>
</evidence>
<reference evidence="5 6" key="1">
    <citation type="submission" date="2019-07" db="EMBL/GenBank/DDBJ databases">
        <title>Complete genome sequence of Comamonas sp. NLF 7-7 isolated from livestock.</title>
        <authorList>
            <person name="Kim D.H."/>
            <person name="Kim J.G."/>
        </authorList>
    </citation>
    <scope>NUCLEOTIDE SEQUENCE [LARGE SCALE GENOMIC DNA]</scope>
    <source>
        <strain evidence="5 6">NLF 7-7</strain>
    </source>
</reference>